<evidence type="ECO:0000256" key="1">
    <source>
        <dbReference type="SAM" id="Coils"/>
    </source>
</evidence>
<feature type="region of interest" description="Disordered" evidence="2">
    <location>
        <begin position="134"/>
        <end position="174"/>
    </location>
</feature>
<proteinExistence type="predicted"/>
<dbReference type="Proteomes" id="UP000050794">
    <property type="component" value="Unassembled WGS sequence"/>
</dbReference>
<protein>
    <submittedName>
        <fullName evidence="4">TACC_C domain-containing protein</fullName>
    </submittedName>
</protein>
<feature type="compositionally biased region" description="Polar residues" evidence="2">
    <location>
        <begin position="139"/>
        <end position="157"/>
    </location>
</feature>
<accession>A0A183UXP1</accession>
<feature type="region of interest" description="Disordered" evidence="2">
    <location>
        <begin position="21"/>
        <end position="56"/>
    </location>
</feature>
<evidence type="ECO:0000256" key="2">
    <source>
        <dbReference type="SAM" id="MobiDB-lite"/>
    </source>
</evidence>
<reference evidence="4" key="1">
    <citation type="submission" date="2016-06" db="UniProtKB">
        <authorList>
            <consortium name="WormBaseParasite"/>
        </authorList>
    </citation>
    <scope>IDENTIFICATION</scope>
</reference>
<keyword evidence="1" id="KW-0175">Coiled coil</keyword>
<dbReference type="AlphaFoldDB" id="A0A183UXP1"/>
<evidence type="ECO:0000313" key="4">
    <source>
        <dbReference type="WBParaSite" id="TCNE_0001326101-mRNA-1"/>
    </source>
</evidence>
<feature type="compositionally biased region" description="Basic and acidic residues" evidence="2">
    <location>
        <begin position="158"/>
        <end position="170"/>
    </location>
</feature>
<name>A0A183UXP1_TOXCA</name>
<feature type="coiled-coil region" evidence="1">
    <location>
        <begin position="272"/>
        <end position="299"/>
    </location>
</feature>
<sequence length="302" mass="33855">LNTVGMPFLSGQQSKFAVLKIDDDSSSSSEGEGNKSVSLDGKGRSGGTKKRDKVTNSGLLVHVISQKPKQKGKKAKKMITSLTKISLHCNTYGVKKMKYFQLQPQVVDSDGFIVQDADEDYIEKKFREDLREALKNSRESASNVHTPPPTSAQTSETSVEKVENVSDKNPAETVIADLDKRATELLNREGGQNKARERQLMTLYRAKLLETLTQLTVQTEAALKAEAEANKYRNRYKRICELLRDAEVNEKAHLTVELEKARKMEAELSTQVGTLQGELMQARTRIHELEVRLREQAQAVKH</sequence>
<keyword evidence="3" id="KW-1185">Reference proteome</keyword>
<evidence type="ECO:0000313" key="3">
    <source>
        <dbReference type="Proteomes" id="UP000050794"/>
    </source>
</evidence>
<dbReference type="WBParaSite" id="TCNE_0001326101-mRNA-1">
    <property type="protein sequence ID" value="TCNE_0001326101-mRNA-1"/>
    <property type="gene ID" value="TCNE_0001326101"/>
</dbReference>
<organism evidence="3 4">
    <name type="scientific">Toxocara canis</name>
    <name type="common">Canine roundworm</name>
    <dbReference type="NCBI Taxonomy" id="6265"/>
    <lineage>
        <taxon>Eukaryota</taxon>
        <taxon>Metazoa</taxon>
        <taxon>Ecdysozoa</taxon>
        <taxon>Nematoda</taxon>
        <taxon>Chromadorea</taxon>
        <taxon>Rhabditida</taxon>
        <taxon>Spirurina</taxon>
        <taxon>Ascaridomorpha</taxon>
        <taxon>Ascaridoidea</taxon>
        <taxon>Toxocaridae</taxon>
        <taxon>Toxocara</taxon>
    </lineage>
</organism>